<dbReference type="PANTHER" id="PTHR40465">
    <property type="entry name" value="CHROMOSOME 1, WHOLE GENOME SHOTGUN SEQUENCE"/>
    <property type="match status" value="1"/>
</dbReference>
<accession>A0A8H6ZG98</accession>
<keyword evidence="1" id="KW-0812">Transmembrane</keyword>
<feature type="domain" description="DUF6534" evidence="2">
    <location>
        <begin position="188"/>
        <end position="277"/>
    </location>
</feature>
<dbReference type="AlphaFoldDB" id="A0A8H6ZG98"/>
<keyword evidence="4" id="KW-1185">Reference proteome</keyword>
<dbReference type="InterPro" id="IPR045339">
    <property type="entry name" value="DUF6534"/>
</dbReference>
<reference evidence="3" key="1">
    <citation type="submission" date="2020-05" db="EMBL/GenBank/DDBJ databases">
        <title>Mycena genomes resolve the evolution of fungal bioluminescence.</title>
        <authorList>
            <person name="Tsai I.J."/>
        </authorList>
    </citation>
    <scope>NUCLEOTIDE SEQUENCE</scope>
    <source>
        <strain evidence="3">160909Yilan</strain>
    </source>
</reference>
<dbReference type="Proteomes" id="UP000623467">
    <property type="component" value="Unassembled WGS sequence"/>
</dbReference>
<feature type="transmembrane region" description="Helical" evidence="1">
    <location>
        <begin position="140"/>
        <end position="161"/>
    </location>
</feature>
<evidence type="ECO:0000259" key="2">
    <source>
        <dbReference type="Pfam" id="PF20152"/>
    </source>
</evidence>
<dbReference type="PANTHER" id="PTHR40465:SF1">
    <property type="entry name" value="DUF6534 DOMAIN-CONTAINING PROTEIN"/>
    <property type="match status" value="1"/>
</dbReference>
<feature type="transmembrane region" description="Helical" evidence="1">
    <location>
        <begin position="37"/>
        <end position="58"/>
    </location>
</feature>
<keyword evidence="1" id="KW-0472">Membrane</keyword>
<sequence length="367" mass="41551">MAPVIIPGVNIATLTGPMVHNTGCVCPFLINLAILQVLGFMWSYMLYGVLIVQIYMYTEMFPNDRKGLKVLVWVLFFFETFFTILATVAAWSMFGSGWGDVDVLLQLNWSWGLLPLISGVLSALAQGFYIWRIWHLTRRFWWPVAIALTVAGQYVGLWWFGIKWNIAHWHISVLPSLSHQVSVWLAGSALADVLITMALTSTFYRRKQETNIAETTGMLNRLIRLSIETGALTSITATAEFILWIGWERFNYHFALFLVLGKLYSNVLMATLNCRRSKEFMTSGTQMSSFNARSRGDVTVQTAFWCEPDDFRQRLPMVNTGSLSWRGAVHGSRSIQAENNPDDIVIDIIRSPGQQDDNEKASVSARL</sequence>
<organism evidence="3 4">
    <name type="scientific">Mycena sanguinolenta</name>
    <dbReference type="NCBI Taxonomy" id="230812"/>
    <lineage>
        <taxon>Eukaryota</taxon>
        <taxon>Fungi</taxon>
        <taxon>Dikarya</taxon>
        <taxon>Basidiomycota</taxon>
        <taxon>Agaricomycotina</taxon>
        <taxon>Agaricomycetes</taxon>
        <taxon>Agaricomycetidae</taxon>
        <taxon>Agaricales</taxon>
        <taxon>Marasmiineae</taxon>
        <taxon>Mycenaceae</taxon>
        <taxon>Mycena</taxon>
    </lineage>
</organism>
<feature type="transmembrane region" description="Helical" evidence="1">
    <location>
        <begin position="70"/>
        <end position="91"/>
    </location>
</feature>
<keyword evidence="1" id="KW-1133">Transmembrane helix</keyword>
<proteinExistence type="predicted"/>
<dbReference type="OrthoDB" id="2535105at2759"/>
<feature type="transmembrane region" description="Helical" evidence="1">
    <location>
        <begin position="225"/>
        <end position="246"/>
    </location>
</feature>
<feature type="transmembrane region" description="Helical" evidence="1">
    <location>
        <begin position="111"/>
        <end position="131"/>
    </location>
</feature>
<name>A0A8H6ZG98_9AGAR</name>
<feature type="transmembrane region" description="Helical" evidence="1">
    <location>
        <begin position="252"/>
        <end position="272"/>
    </location>
</feature>
<dbReference type="Pfam" id="PF20152">
    <property type="entry name" value="DUF6534"/>
    <property type="match status" value="1"/>
</dbReference>
<evidence type="ECO:0000256" key="1">
    <source>
        <dbReference type="SAM" id="Phobius"/>
    </source>
</evidence>
<evidence type="ECO:0000313" key="4">
    <source>
        <dbReference type="Proteomes" id="UP000623467"/>
    </source>
</evidence>
<protein>
    <recommendedName>
        <fullName evidence="2">DUF6534 domain-containing protein</fullName>
    </recommendedName>
</protein>
<dbReference type="EMBL" id="JACAZH010000001">
    <property type="protein sequence ID" value="KAF7378438.1"/>
    <property type="molecule type" value="Genomic_DNA"/>
</dbReference>
<evidence type="ECO:0000313" key="3">
    <source>
        <dbReference type="EMBL" id="KAF7378438.1"/>
    </source>
</evidence>
<comment type="caution">
    <text evidence="3">The sequence shown here is derived from an EMBL/GenBank/DDBJ whole genome shotgun (WGS) entry which is preliminary data.</text>
</comment>
<gene>
    <name evidence="3" type="ORF">MSAN_00270700</name>
</gene>
<feature type="transmembrane region" description="Helical" evidence="1">
    <location>
        <begin position="181"/>
        <end position="204"/>
    </location>
</feature>